<evidence type="ECO:0000313" key="3">
    <source>
        <dbReference type="EMBL" id="CAI5720403.1"/>
    </source>
</evidence>
<protein>
    <submittedName>
        <fullName evidence="3">Uncharacterized protein</fullName>
    </submittedName>
</protein>
<keyword evidence="1" id="KW-0472">Membrane</keyword>
<comment type="caution">
    <text evidence="3">The sequence shown here is derived from an EMBL/GenBank/DDBJ whole genome shotgun (WGS) entry which is preliminary data.</text>
</comment>
<dbReference type="EMBL" id="CAKLBC010001517">
    <property type="protein sequence ID" value="CAH0492610.1"/>
    <property type="molecule type" value="Genomic_DNA"/>
</dbReference>
<dbReference type="AlphaFoldDB" id="A0AAV0TDZ7"/>
<accession>A0AAV0TDZ7</accession>
<feature type="transmembrane region" description="Helical" evidence="1">
    <location>
        <begin position="104"/>
        <end position="127"/>
    </location>
</feature>
<reference evidence="3" key="2">
    <citation type="submission" date="2022-12" db="EMBL/GenBank/DDBJ databases">
        <authorList>
            <person name="Webb A."/>
        </authorList>
    </citation>
    <scope>NUCLEOTIDE SEQUENCE</scope>
    <source>
        <strain evidence="3">Pf2</strain>
    </source>
</reference>
<keyword evidence="4" id="KW-1185">Reference proteome</keyword>
<keyword evidence="1" id="KW-1133">Transmembrane helix</keyword>
<keyword evidence="1" id="KW-0812">Transmembrane</keyword>
<feature type="transmembrane region" description="Helical" evidence="1">
    <location>
        <begin position="148"/>
        <end position="169"/>
    </location>
</feature>
<proteinExistence type="predicted"/>
<feature type="transmembrane region" description="Helical" evidence="1">
    <location>
        <begin position="48"/>
        <end position="69"/>
    </location>
</feature>
<name>A0AAV0TDZ7_9STRA</name>
<evidence type="ECO:0000313" key="4">
    <source>
        <dbReference type="Proteomes" id="UP001157938"/>
    </source>
</evidence>
<reference evidence="2 4" key="1">
    <citation type="submission" date="2021-11" db="EMBL/GenBank/DDBJ databases">
        <authorList>
            <person name="Islam A."/>
            <person name="Islam S."/>
            <person name="Flora M.S."/>
            <person name="Rahman M."/>
            <person name="Ziaur R.M."/>
            <person name="Epstein J.H."/>
            <person name="Hassan M."/>
            <person name="Klassen M."/>
            <person name="Woodard K."/>
            <person name="Webb A."/>
            <person name="Webby R.J."/>
            <person name="El Zowalaty M.E."/>
        </authorList>
    </citation>
    <scope>NUCLEOTIDE SEQUENCE [LARGE SCALE GENOMIC DNA]</scope>
    <source>
        <strain evidence="2">Pf1</strain>
    </source>
</reference>
<evidence type="ECO:0000313" key="5">
    <source>
        <dbReference type="Proteomes" id="UP001159659"/>
    </source>
</evidence>
<feature type="transmembrane region" description="Helical" evidence="1">
    <location>
        <begin position="20"/>
        <end position="41"/>
    </location>
</feature>
<dbReference type="EMBL" id="CANTFK010000633">
    <property type="protein sequence ID" value="CAI5720403.1"/>
    <property type="molecule type" value="Genomic_DNA"/>
</dbReference>
<organism evidence="3 5">
    <name type="scientific">Peronospora farinosa</name>
    <dbReference type="NCBI Taxonomy" id="134698"/>
    <lineage>
        <taxon>Eukaryota</taxon>
        <taxon>Sar</taxon>
        <taxon>Stramenopiles</taxon>
        <taxon>Oomycota</taxon>
        <taxon>Peronosporomycetes</taxon>
        <taxon>Peronosporales</taxon>
        <taxon>Peronosporaceae</taxon>
        <taxon>Peronospora</taxon>
    </lineage>
</organism>
<evidence type="ECO:0000256" key="1">
    <source>
        <dbReference type="SAM" id="Phobius"/>
    </source>
</evidence>
<gene>
    <name evidence="2" type="ORF">PFR001_LOCUS7804</name>
    <name evidence="3" type="ORF">PFR002_LOCUS3988</name>
</gene>
<evidence type="ECO:0000313" key="2">
    <source>
        <dbReference type="EMBL" id="CAH0492610.1"/>
    </source>
</evidence>
<sequence length="217" mass="23850">MDDTLSVDAKTVIVQAIKVLTFLVLNYLLASAGFIAILFGVAFSLGSLTLCCLGVVLFQGLLYLAPVLIRLDIALHNFVEPMEIKLYGHVPHYGDSGTRSSLAVLLYFSTAKLGVGVLSAMVVVIPLSMPMHALMSPRFRAEYFCESWCHLTVIMMVATVLLVSGFVAMPHVAKLSCVTTRLLCREVYSSIYMHDYVPFAPEESLTTYGTNQLMEQV</sequence>
<dbReference type="Proteomes" id="UP001159659">
    <property type="component" value="Unassembled WGS sequence"/>
</dbReference>
<dbReference type="Proteomes" id="UP001157938">
    <property type="component" value="Unassembled WGS sequence"/>
</dbReference>